<feature type="region of interest" description="Disordered" evidence="3">
    <location>
        <begin position="131"/>
        <end position="180"/>
    </location>
</feature>
<dbReference type="GO" id="GO:0051082">
    <property type="term" value="F:unfolded protein binding"/>
    <property type="evidence" value="ECO:0007669"/>
    <property type="project" value="TreeGrafter"/>
</dbReference>
<feature type="compositionally biased region" description="Polar residues" evidence="3">
    <location>
        <begin position="306"/>
        <end position="315"/>
    </location>
</feature>
<keyword evidence="4" id="KW-0812">Transmembrane</keyword>
<dbReference type="Proteomes" id="UP000703269">
    <property type="component" value="Unassembled WGS sequence"/>
</dbReference>
<feature type="region of interest" description="Disordered" evidence="3">
    <location>
        <begin position="435"/>
        <end position="508"/>
    </location>
</feature>
<dbReference type="AlphaFoldDB" id="A0A9P3GNH2"/>
<dbReference type="EMBL" id="BPQB01000061">
    <property type="protein sequence ID" value="GJE96604.1"/>
    <property type="molecule type" value="Genomic_DNA"/>
</dbReference>
<reference evidence="6 7" key="1">
    <citation type="submission" date="2021-08" db="EMBL/GenBank/DDBJ databases">
        <title>Draft Genome Sequence of Phanerochaete sordida strain YK-624.</title>
        <authorList>
            <person name="Mori T."/>
            <person name="Dohra H."/>
            <person name="Suzuki T."/>
            <person name="Kawagishi H."/>
            <person name="Hirai H."/>
        </authorList>
    </citation>
    <scope>NUCLEOTIDE SEQUENCE [LARGE SCALE GENOMIC DNA]</scope>
    <source>
        <strain evidence="6 7">YK-624</strain>
    </source>
</reference>
<evidence type="ECO:0000256" key="4">
    <source>
        <dbReference type="SAM" id="Phobius"/>
    </source>
</evidence>
<dbReference type="GO" id="GO:0005737">
    <property type="term" value="C:cytoplasm"/>
    <property type="evidence" value="ECO:0007669"/>
    <property type="project" value="UniProtKB-SubCell"/>
</dbReference>
<organism evidence="6 7">
    <name type="scientific">Phanerochaete sordida</name>
    <dbReference type="NCBI Taxonomy" id="48140"/>
    <lineage>
        <taxon>Eukaryota</taxon>
        <taxon>Fungi</taxon>
        <taxon>Dikarya</taxon>
        <taxon>Basidiomycota</taxon>
        <taxon>Agaricomycotina</taxon>
        <taxon>Agaricomycetes</taxon>
        <taxon>Polyporales</taxon>
        <taxon>Phanerochaetaceae</taxon>
        <taxon>Phanerochaete</taxon>
    </lineage>
</organism>
<evidence type="ECO:0000256" key="2">
    <source>
        <dbReference type="ARBA" id="ARBA00022490"/>
    </source>
</evidence>
<feature type="region of interest" description="Disordered" evidence="3">
    <location>
        <begin position="393"/>
        <end position="417"/>
    </location>
</feature>
<feature type="compositionally biased region" description="Low complexity" evidence="3">
    <location>
        <begin position="171"/>
        <end position="180"/>
    </location>
</feature>
<feature type="compositionally biased region" description="Low complexity" evidence="3">
    <location>
        <begin position="87"/>
        <end position="98"/>
    </location>
</feature>
<dbReference type="PANTHER" id="PTHR12356:SF3">
    <property type="entry name" value="NUCLEAR MIGRATION PROTEIN NUDC"/>
    <property type="match status" value="1"/>
</dbReference>
<name>A0A9P3GNH2_9APHY</name>
<feature type="region of interest" description="Disordered" evidence="3">
    <location>
        <begin position="74"/>
        <end position="98"/>
    </location>
</feature>
<accession>A0A9P3GNH2</accession>
<evidence type="ECO:0000256" key="1">
    <source>
        <dbReference type="ARBA" id="ARBA00004496"/>
    </source>
</evidence>
<dbReference type="PANTHER" id="PTHR12356">
    <property type="entry name" value="NUCLEAR MOVEMENT PROTEIN NUDC"/>
    <property type="match status" value="1"/>
</dbReference>
<dbReference type="InterPro" id="IPR007052">
    <property type="entry name" value="CS_dom"/>
</dbReference>
<feature type="compositionally biased region" description="Low complexity" evidence="3">
    <location>
        <begin position="131"/>
        <end position="145"/>
    </location>
</feature>
<dbReference type="Pfam" id="PF04969">
    <property type="entry name" value="CS"/>
    <property type="match status" value="1"/>
</dbReference>
<feature type="domain" description="CS" evidence="5">
    <location>
        <begin position="6"/>
        <end position="211"/>
    </location>
</feature>
<feature type="region of interest" description="Disordered" evidence="3">
    <location>
        <begin position="294"/>
        <end position="327"/>
    </location>
</feature>
<keyword evidence="4" id="KW-0472">Membrane</keyword>
<evidence type="ECO:0000313" key="7">
    <source>
        <dbReference type="Proteomes" id="UP000703269"/>
    </source>
</evidence>
<keyword evidence="4" id="KW-1133">Transmembrane helix</keyword>
<evidence type="ECO:0000256" key="3">
    <source>
        <dbReference type="SAM" id="MobiDB-lite"/>
    </source>
</evidence>
<proteinExistence type="predicted"/>
<evidence type="ECO:0000259" key="5">
    <source>
        <dbReference type="PROSITE" id="PS51203"/>
    </source>
</evidence>
<keyword evidence="7" id="KW-1185">Reference proteome</keyword>
<comment type="caution">
    <text evidence="6">The sequence shown here is derived from an EMBL/GenBank/DDBJ whole genome shotgun (WGS) entry which is preliminary data.</text>
</comment>
<dbReference type="InterPro" id="IPR008978">
    <property type="entry name" value="HSP20-like_chaperone"/>
</dbReference>
<dbReference type="GO" id="GO:0006457">
    <property type="term" value="P:protein folding"/>
    <property type="evidence" value="ECO:0007669"/>
    <property type="project" value="TreeGrafter"/>
</dbReference>
<dbReference type="PROSITE" id="PS51203">
    <property type="entry name" value="CS"/>
    <property type="match status" value="1"/>
</dbReference>
<feature type="transmembrane region" description="Helical" evidence="4">
    <location>
        <begin position="517"/>
        <end position="539"/>
    </location>
</feature>
<dbReference type="Gene3D" id="2.60.40.790">
    <property type="match status" value="1"/>
</dbReference>
<sequence>MDRPHESFLPYSWHQSHDQATVLLYVPYETEGDDLEVKLERNYLVAGVKRQPAIVKGRLYGSIDVSHSSWQLEPRASARLSARERTTSTTSTASTQSSFALISEPEISSSFAASLEEGFLSDLEDTLSSPALSSPVSLSSAEDASGFPLHSPPRRRGRFTTSHPVSPRIPSNRGSSMVSSASSVESLRSGASRLLTIHLEKADSMIWPSLIIGPVPETVSLPDTSRYPWPSLGIEEARYNMDPTSLVLMALDHFDIREDREEAFEYFIRAWHLAHVSSATIRLATHYVPPHFVPPELPHTPGDAPSTPTSSSCVHTPSPDATPVASHASVSCAEQTVSDLRGTLTYYVERIGGSEKLALLYLEAGLLYLEGSASGLLSSSYAGLSSLRTPTLMSHPASHVSSHTGAHHDGPEAWSQDQAHARRFFNRARDLHPALDVPLLPTSNPSSEPESGDNGSPVFDDAARLRMPAVSAPSAADEKPRRRRRREAMEEDPLAASITSKSAMEDPLGGHGEDNTWYLYLPGLVGAGTALLVVGFLSFSSWRKGQGT</sequence>
<gene>
    <name evidence="6" type="ORF">PsYK624_128030</name>
</gene>
<dbReference type="OrthoDB" id="266138at2759"/>
<keyword evidence="2" id="KW-0963">Cytoplasm</keyword>
<comment type="subcellular location">
    <subcellularLocation>
        <location evidence="1">Cytoplasm</location>
    </subcellularLocation>
</comment>
<protein>
    <recommendedName>
        <fullName evidence="5">CS domain-containing protein</fullName>
    </recommendedName>
</protein>
<dbReference type="SUPFAM" id="SSF49764">
    <property type="entry name" value="HSP20-like chaperones"/>
    <property type="match status" value="1"/>
</dbReference>
<evidence type="ECO:0000313" key="6">
    <source>
        <dbReference type="EMBL" id="GJE96604.1"/>
    </source>
</evidence>
<dbReference type="InterPro" id="IPR037898">
    <property type="entry name" value="NudC_fam"/>
</dbReference>